<sequence length="1006" mass="107032">MKVTSAYPSVIGGVSQLPPASRDPGQCGEQINFLSDRAVGLARRHGSLFQGERAVGAQPPASHEDGKAWRVIPWVQAGGDYSALVRTKARVPGCDLPGLQVFRHGTNTFLPIVRGVDPALDTLFNGGCSAGTSTGAYLFLAGNDTVPTATSTNKVTDPTFYRSNAVWIRGGAFAREYSVTAVVGGVATTASFSTPSASYPRALDTSYVPATIPDPSGGSESFTLTTQVGKESSYSRLTLSNWPRGLWGYVQSLTREDGTIMQPTTDPFPLQGEWATSLDPSTGTVFVRLSTTELGNKFKVTYIRDMAPGSMSTRKTTESVTATFGDEDAGVVRLQFDPVTLDVSGFAIDPAGEPAPGHVRWHGSAIRVLVFNPANIGATVTITGTRLKTVTNPNYQQLVNDATLAYNREVTAYTFEVAAKIKPEYIVTQLVAILVGAGLTAQQYGNHLTVLADSITATDGGDGSMIRAVGSEVAAVVDLTDKHYIGKVVHVRPIGTTDGYYVKATPKVPGTTGFGEALWVEAAGVEHSIQHALCYATVSGGSCYVASSATLLAALLPGTHPEFQASGAGDDVTSPLPAFIGKRITLLTTFQNRLIVGSGGTLNISATGDFLRFFPKSVLTVPSDDAFEVTAQGSDTDVLRQAVLYGRDLMLFGDNRQYTISGKEALTPTGISLSVVSTTPGAAGVAPQAIGGYLFFASTGERGTAVSQLQPSLDPNNPQVIPVSENLTGYLAGAPVETARRGSPDTLYLRTAGAPGAIFQYRFMDSAKGRVHSSWSKTAFSPSLGTVLGMRAGALGVTVFFLRDAHSETFLVADLCGEQAQVSTRPYLDSQRPLAAVLSGTGSVRLTSPDTWAGAYKQPSVRFLIGDSLSKLPAMRLLYGDTDLVVGCEQPAYWEITSPYPRDRDGRPDRSSRLTIQSVRLYFSSSSGMESSVSTHAVEHTRKFLARRAGDTTLIGRIPVLDFEQQVAIGKNNEDYTLRVSPTKWYPLTVTGAEWTGQLFSRAQRL</sequence>
<evidence type="ECO:0000313" key="1">
    <source>
        <dbReference type="EMBL" id="CAB4241280.1"/>
    </source>
</evidence>
<protein>
    <recommendedName>
        <fullName evidence="2">Tail tubular protein B</fullName>
    </recommendedName>
</protein>
<accession>A0A6J5TCH1</accession>
<organism evidence="1">
    <name type="scientific">uncultured Caudovirales phage</name>
    <dbReference type="NCBI Taxonomy" id="2100421"/>
    <lineage>
        <taxon>Viruses</taxon>
        <taxon>Duplodnaviria</taxon>
        <taxon>Heunggongvirae</taxon>
        <taxon>Uroviricota</taxon>
        <taxon>Caudoviricetes</taxon>
        <taxon>Peduoviridae</taxon>
        <taxon>Maltschvirus</taxon>
        <taxon>Maltschvirus maltsch</taxon>
    </lineage>
</organism>
<dbReference type="InterPro" id="IPR058003">
    <property type="entry name" value="Phage_gp12"/>
</dbReference>
<name>A0A6J5TCH1_9CAUD</name>
<evidence type="ECO:0008006" key="2">
    <source>
        <dbReference type="Google" id="ProtNLM"/>
    </source>
</evidence>
<proteinExistence type="predicted"/>
<gene>
    <name evidence="1" type="ORF">UFOVP60_1</name>
</gene>
<dbReference type="EMBL" id="LR797821">
    <property type="protein sequence ID" value="CAB4241280.1"/>
    <property type="molecule type" value="Genomic_DNA"/>
</dbReference>
<reference evidence="1" key="1">
    <citation type="submission" date="2020-05" db="EMBL/GenBank/DDBJ databases">
        <authorList>
            <person name="Chiriac C."/>
            <person name="Salcher M."/>
            <person name="Ghai R."/>
            <person name="Kavagutti S V."/>
        </authorList>
    </citation>
    <scope>NUCLEOTIDE SEQUENCE</scope>
</reference>
<dbReference type="Pfam" id="PF25675">
    <property type="entry name" value="Phage_nozzle"/>
    <property type="match status" value="2"/>
</dbReference>